<protein>
    <recommendedName>
        <fullName evidence="4">DUF4383 domain-containing protein</fullName>
    </recommendedName>
</protein>
<organism evidence="2 3">
    <name type="scientific">[Collinsella] massiliensis</name>
    <dbReference type="NCBI Taxonomy" id="1232426"/>
    <lineage>
        <taxon>Bacteria</taxon>
        <taxon>Bacillati</taxon>
        <taxon>Actinomycetota</taxon>
        <taxon>Coriobacteriia</taxon>
        <taxon>Coriobacteriales</taxon>
        <taxon>Coriobacteriaceae</taxon>
        <taxon>Enorma</taxon>
    </lineage>
</organism>
<dbReference type="OrthoDB" id="3197273at2"/>
<proteinExistence type="predicted"/>
<keyword evidence="1" id="KW-1133">Transmembrane helix</keyword>
<reference evidence="3" key="1">
    <citation type="submission" date="2017-04" db="EMBL/GenBank/DDBJ databases">
        <title>Function of individual gut microbiota members based on whole genome sequencing of pure cultures obtained from chicken caecum.</title>
        <authorList>
            <person name="Medvecky M."/>
            <person name="Cejkova D."/>
            <person name="Polansky O."/>
            <person name="Karasova D."/>
            <person name="Kubasova T."/>
            <person name="Cizek A."/>
            <person name="Rychlik I."/>
        </authorList>
    </citation>
    <scope>NUCLEOTIDE SEQUENCE [LARGE SCALE GENOMIC DNA]</scope>
    <source>
        <strain evidence="3">An5</strain>
    </source>
</reference>
<feature type="transmembrane region" description="Helical" evidence="1">
    <location>
        <begin position="107"/>
        <end position="125"/>
    </location>
</feature>
<keyword evidence="1" id="KW-0812">Transmembrane</keyword>
<evidence type="ECO:0000313" key="2">
    <source>
        <dbReference type="EMBL" id="OUN89331.1"/>
    </source>
</evidence>
<sequence>MSTNCKIVKVLCLVLMVLGIAAVALGIASFLGAPEIGSAANEGVVPIQVASVVMAVAGAFELVAGFLGARGANNPAHLMSFIVLGTVLVIVNAGEVALSVMGGSGPVWVNAAYAVLVLVAVLFAGRARREALDR</sequence>
<dbReference type="EMBL" id="NFIE01000004">
    <property type="protein sequence ID" value="OUN89331.1"/>
    <property type="molecule type" value="Genomic_DNA"/>
</dbReference>
<gene>
    <name evidence="2" type="ORF">B5G02_02305</name>
</gene>
<evidence type="ECO:0008006" key="4">
    <source>
        <dbReference type="Google" id="ProtNLM"/>
    </source>
</evidence>
<dbReference type="RefSeq" id="WP_019239042.1">
    <property type="nucleotide sequence ID" value="NZ_CABKRW010000079.1"/>
</dbReference>
<dbReference type="AlphaFoldDB" id="A0A1Y3XW51"/>
<evidence type="ECO:0000256" key="1">
    <source>
        <dbReference type="SAM" id="Phobius"/>
    </source>
</evidence>
<accession>A0A1Y3XW51</accession>
<feature type="transmembrane region" description="Helical" evidence="1">
    <location>
        <begin position="7"/>
        <end position="33"/>
    </location>
</feature>
<comment type="caution">
    <text evidence="2">The sequence shown here is derived from an EMBL/GenBank/DDBJ whole genome shotgun (WGS) entry which is preliminary data.</text>
</comment>
<dbReference type="Proteomes" id="UP000195781">
    <property type="component" value="Unassembled WGS sequence"/>
</dbReference>
<name>A0A1Y3XW51_9ACTN</name>
<feature type="transmembrane region" description="Helical" evidence="1">
    <location>
        <begin position="45"/>
        <end position="69"/>
    </location>
</feature>
<keyword evidence="1" id="KW-0472">Membrane</keyword>
<feature type="transmembrane region" description="Helical" evidence="1">
    <location>
        <begin position="81"/>
        <end position="101"/>
    </location>
</feature>
<keyword evidence="3" id="KW-1185">Reference proteome</keyword>
<evidence type="ECO:0000313" key="3">
    <source>
        <dbReference type="Proteomes" id="UP000195781"/>
    </source>
</evidence>